<organism evidence="5 6">
    <name type="scientific">Chitinophaga silvisoli</name>
    <dbReference type="NCBI Taxonomy" id="2291814"/>
    <lineage>
        <taxon>Bacteria</taxon>
        <taxon>Pseudomonadati</taxon>
        <taxon>Bacteroidota</taxon>
        <taxon>Chitinophagia</taxon>
        <taxon>Chitinophagales</taxon>
        <taxon>Chitinophagaceae</taxon>
        <taxon>Chitinophaga</taxon>
    </lineage>
</organism>
<keyword evidence="6" id="KW-1185">Reference proteome</keyword>
<dbReference type="EMBL" id="QTJV01000004">
    <property type="protein sequence ID" value="RFM34727.1"/>
    <property type="molecule type" value="Genomic_DNA"/>
</dbReference>
<keyword evidence="3" id="KW-0804">Transcription</keyword>
<keyword evidence="2" id="KW-0238">DNA-binding</keyword>
<evidence type="ECO:0000256" key="1">
    <source>
        <dbReference type="ARBA" id="ARBA00023015"/>
    </source>
</evidence>
<evidence type="ECO:0000313" key="6">
    <source>
        <dbReference type="Proteomes" id="UP000261174"/>
    </source>
</evidence>
<dbReference type="PRINTS" id="PR00032">
    <property type="entry name" value="HTHARAC"/>
</dbReference>
<dbReference type="GO" id="GO:0043565">
    <property type="term" value="F:sequence-specific DNA binding"/>
    <property type="evidence" value="ECO:0007669"/>
    <property type="project" value="InterPro"/>
</dbReference>
<name>A0A3E1P3I7_9BACT</name>
<accession>A0A3E1P3I7</accession>
<dbReference type="PANTHER" id="PTHR46796">
    <property type="entry name" value="HTH-TYPE TRANSCRIPTIONAL ACTIVATOR RHAS-RELATED"/>
    <property type="match status" value="1"/>
</dbReference>
<dbReference type="Pfam" id="PF12833">
    <property type="entry name" value="HTH_18"/>
    <property type="match status" value="1"/>
</dbReference>
<dbReference type="Proteomes" id="UP000261174">
    <property type="component" value="Unassembled WGS sequence"/>
</dbReference>
<protein>
    <submittedName>
        <fullName evidence="5">AraC family transcriptional regulator</fullName>
    </submittedName>
</protein>
<dbReference type="SUPFAM" id="SSF46689">
    <property type="entry name" value="Homeodomain-like"/>
    <property type="match status" value="2"/>
</dbReference>
<evidence type="ECO:0000313" key="5">
    <source>
        <dbReference type="EMBL" id="RFM34727.1"/>
    </source>
</evidence>
<comment type="caution">
    <text evidence="5">The sequence shown here is derived from an EMBL/GenBank/DDBJ whole genome shotgun (WGS) entry which is preliminary data.</text>
</comment>
<proteinExistence type="predicted"/>
<gene>
    <name evidence="5" type="ORF">DXN04_12610</name>
</gene>
<dbReference type="SMART" id="SM00342">
    <property type="entry name" value="HTH_ARAC"/>
    <property type="match status" value="1"/>
</dbReference>
<dbReference type="OrthoDB" id="4480133at2"/>
<keyword evidence="1" id="KW-0805">Transcription regulation</keyword>
<dbReference type="PROSITE" id="PS01124">
    <property type="entry name" value="HTH_ARAC_FAMILY_2"/>
    <property type="match status" value="1"/>
</dbReference>
<dbReference type="InterPro" id="IPR020449">
    <property type="entry name" value="Tscrpt_reg_AraC-type_HTH"/>
</dbReference>
<dbReference type="Gene3D" id="1.10.10.60">
    <property type="entry name" value="Homeodomain-like"/>
    <property type="match status" value="2"/>
</dbReference>
<evidence type="ECO:0000256" key="3">
    <source>
        <dbReference type="ARBA" id="ARBA00023163"/>
    </source>
</evidence>
<dbReference type="Pfam" id="PF22200">
    <property type="entry name" value="ExsA_N"/>
    <property type="match status" value="1"/>
</dbReference>
<dbReference type="InterPro" id="IPR050204">
    <property type="entry name" value="AraC_XylS_family_regulators"/>
</dbReference>
<feature type="domain" description="HTH araC/xylS-type" evidence="4">
    <location>
        <begin position="177"/>
        <end position="275"/>
    </location>
</feature>
<dbReference type="InterPro" id="IPR018060">
    <property type="entry name" value="HTH_AraC"/>
</dbReference>
<sequence>MDLVQESDNLHIIGYESSANLVKNKITMHTNLFSFLLEGVKTTFYAEKSAQIDPTQFILLSGGNCLMSEKNAPENGIYRSILFFFDNKVLSDFFIKYPGPPQVHVEQGAYSTEQPFITFRHDAFLLNFLRSLELMLATGRPISRAMRVLKFEELMLYMVDKYPRQVLSLRTANREEHDFRQAVEAHIENNISVEELAFLCNMSTSTFKRRFAKVYGVAPSKWYLQKRMEIAATLLLNNREKPSDVYHKVGYENHSSFSQSFKQVFGVSPSEYQQQKMNVLP</sequence>
<dbReference type="AlphaFoldDB" id="A0A3E1P3I7"/>
<dbReference type="InterPro" id="IPR009057">
    <property type="entry name" value="Homeodomain-like_sf"/>
</dbReference>
<reference evidence="5 6" key="1">
    <citation type="submission" date="2018-08" db="EMBL/GenBank/DDBJ databases">
        <title>Chitinophaga sp. K20C18050901, a novel bacterium isolated from forest soil.</title>
        <authorList>
            <person name="Wang C."/>
        </authorList>
    </citation>
    <scope>NUCLEOTIDE SEQUENCE [LARGE SCALE GENOMIC DNA]</scope>
    <source>
        <strain evidence="5 6">K20C18050901</strain>
    </source>
</reference>
<dbReference type="GO" id="GO:0003700">
    <property type="term" value="F:DNA-binding transcription factor activity"/>
    <property type="evidence" value="ECO:0007669"/>
    <property type="project" value="InterPro"/>
</dbReference>
<evidence type="ECO:0000259" key="4">
    <source>
        <dbReference type="PROSITE" id="PS01124"/>
    </source>
</evidence>
<dbReference type="InterPro" id="IPR054015">
    <property type="entry name" value="ExsA-like_N"/>
</dbReference>
<evidence type="ECO:0000256" key="2">
    <source>
        <dbReference type="ARBA" id="ARBA00023125"/>
    </source>
</evidence>